<dbReference type="InterPro" id="IPR049945">
    <property type="entry name" value="AAA_22"/>
</dbReference>
<dbReference type="GO" id="GO:0016887">
    <property type="term" value="F:ATP hydrolysis activity"/>
    <property type="evidence" value="ECO:0007669"/>
    <property type="project" value="InterPro"/>
</dbReference>
<dbReference type="OrthoDB" id="8456465at2"/>
<proteinExistence type="predicted"/>
<evidence type="ECO:0000259" key="1">
    <source>
        <dbReference type="Pfam" id="PF13401"/>
    </source>
</evidence>
<comment type="caution">
    <text evidence="2">The sequence shown here is derived from an EMBL/GenBank/DDBJ whole genome shotgun (WGS) entry which is preliminary data.</text>
</comment>
<dbReference type="EMBL" id="JQED01000021">
    <property type="protein sequence ID" value="KGJ92148.1"/>
    <property type="molecule type" value="Genomic_DNA"/>
</dbReference>
<name>A0A099KR95_COLPS</name>
<dbReference type="InterPro" id="IPR052026">
    <property type="entry name" value="ExeA_AAA_ATPase_DNA-bind"/>
</dbReference>
<dbReference type="PANTHER" id="PTHR35894">
    <property type="entry name" value="GENERAL SECRETION PATHWAY PROTEIN A-RELATED"/>
    <property type="match status" value="1"/>
</dbReference>
<accession>A0A099KR95</accession>
<reference evidence="2 3" key="1">
    <citation type="submission" date="2014-08" db="EMBL/GenBank/DDBJ databases">
        <title>Genomic and Phenotypic Diversity of Colwellia psychrerythraea strains from Disparate Marine Basins.</title>
        <authorList>
            <person name="Techtmann S.M."/>
            <person name="Stelling S.C."/>
            <person name="Utturkar S.M."/>
            <person name="Alshibli N."/>
            <person name="Harris A."/>
            <person name="Brown S.D."/>
            <person name="Hazen T.C."/>
        </authorList>
    </citation>
    <scope>NUCLEOTIDE SEQUENCE [LARGE SCALE GENOMIC DNA]</scope>
    <source>
        <strain evidence="2 3">ND2E</strain>
    </source>
</reference>
<feature type="domain" description="ORC1/DEAH AAA+ ATPase" evidence="1">
    <location>
        <begin position="106"/>
        <end position="222"/>
    </location>
</feature>
<dbReference type="PANTHER" id="PTHR35894:SF1">
    <property type="entry name" value="PHOSPHORIBULOKINASE _ URIDINE KINASE FAMILY"/>
    <property type="match status" value="1"/>
</dbReference>
<dbReference type="RefSeq" id="WP_033093814.1">
    <property type="nucleotide sequence ID" value="NZ_JQED01000021.1"/>
</dbReference>
<dbReference type="AlphaFoldDB" id="A0A099KR95"/>
<gene>
    <name evidence="2" type="ORF">ND2E_3041</name>
</gene>
<dbReference type="SUPFAM" id="SSF52540">
    <property type="entry name" value="P-loop containing nucleoside triphosphate hydrolases"/>
    <property type="match status" value="1"/>
</dbReference>
<protein>
    <recommendedName>
        <fullName evidence="1">ORC1/DEAH AAA+ ATPase domain-containing protein</fullName>
    </recommendedName>
</protein>
<evidence type="ECO:0000313" key="2">
    <source>
        <dbReference type="EMBL" id="KGJ92148.1"/>
    </source>
</evidence>
<dbReference type="Gene3D" id="3.40.50.300">
    <property type="entry name" value="P-loop containing nucleotide triphosphate hydrolases"/>
    <property type="match status" value="1"/>
</dbReference>
<dbReference type="InterPro" id="IPR027417">
    <property type="entry name" value="P-loop_NTPase"/>
</dbReference>
<dbReference type="Proteomes" id="UP000029843">
    <property type="component" value="Unassembled WGS sequence"/>
</dbReference>
<sequence>MAKEHINYPDSFTPFYTPQHMVDVKRIIDWLNESKSRTQSHLVKQISFSSSYVSTLINGAHPIDPSSIIDVIIPIIEDTIIPLKAGDFVQTSTYRLVAMACDSARESQRFTVIAGSPGVGKSTALQYYRDNLPSTIYIEGSEFTTSSMVLDELIDALGIKLSAKNTKGLKAKAIINKLTGSNRLIILDEADKCAADVCDPLRTISDRTGCGVVLAGNHQLRENIICGNNRYDLISDRVVFWPAAITAITLEDCSNLMRPYFTDDMLKEDFDVLVKYAHELTKGSARKLIKSLIPSVMRFLESRVRNKGDVLIDCKWFQSAAKQQMGIQNPPPLPQKRSTIAIPA</sequence>
<evidence type="ECO:0000313" key="3">
    <source>
        <dbReference type="Proteomes" id="UP000029843"/>
    </source>
</evidence>
<dbReference type="Pfam" id="PF13401">
    <property type="entry name" value="AAA_22"/>
    <property type="match status" value="1"/>
</dbReference>
<dbReference type="PATRIC" id="fig|28229.4.peg.2087"/>
<organism evidence="2 3">
    <name type="scientific">Colwellia psychrerythraea</name>
    <name type="common">Vibrio psychroerythus</name>
    <dbReference type="NCBI Taxonomy" id="28229"/>
    <lineage>
        <taxon>Bacteria</taxon>
        <taxon>Pseudomonadati</taxon>
        <taxon>Pseudomonadota</taxon>
        <taxon>Gammaproteobacteria</taxon>
        <taxon>Alteromonadales</taxon>
        <taxon>Colwelliaceae</taxon>
        <taxon>Colwellia</taxon>
    </lineage>
</organism>